<accession>X6N3Q5</accession>
<reference evidence="1 2" key="1">
    <citation type="journal article" date="2013" name="Curr. Biol.">
        <title>The Genome of the Foraminiferan Reticulomyxa filosa.</title>
        <authorList>
            <person name="Glockner G."/>
            <person name="Hulsmann N."/>
            <person name="Schleicher M."/>
            <person name="Noegel A.A."/>
            <person name="Eichinger L."/>
            <person name="Gallinger C."/>
            <person name="Pawlowski J."/>
            <person name="Sierra R."/>
            <person name="Euteneuer U."/>
            <person name="Pillet L."/>
            <person name="Moustafa A."/>
            <person name="Platzer M."/>
            <person name="Groth M."/>
            <person name="Szafranski K."/>
            <person name="Schliwa M."/>
        </authorList>
    </citation>
    <scope>NUCLEOTIDE SEQUENCE [LARGE SCALE GENOMIC DNA]</scope>
</reference>
<proteinExistence type="predicted"/>
<dbReference type="AlphaFoldDB" id="X6N3Q5"/>
<feature type="non-terminal residue" evidence="1">
    <location>
        <position position="256"/>
    </location>
</feature>
<keyword evidence="2" id="KW-1185">Reference proteome</keyword>
<dbReference type="EMBL" id="ASPP01012333">
    <property type="protein sequence ID" value="ETO20706.1"/>
    <property type="molecule type" value="Genomic_DNA"/>
</dbReference>
<name>X6N3Q5_RETFI</name>
<comment type="caution">
    <text evidence="1">The sequence shown here is derived from an EMBL/GenBank/DDBJ whole genome shotgun (WGS) entry which is preliminary data.</text>
</comment>
<dbReference type="Proteomes" id="UP000023152">
    <property type="component" value="Unassembled WGS sequence"/>
</dbReference>
<evidence type="ECO:0000313" key="1">
    <source>
        <dbReference type="EMBL" id="ETO20706.1"/>
    </source>
</evidence>
<organism evidence="1 2">
    <name type="scientific">Reticulomyxa filosa</name>
    <dbReference type="NCBI Taxonomy" id="46433"/>
    <lineage>
        <taxon>Eukaryota</taxon>
        <taxon>Sar</taxon>
        <taxon>Rhizaria</taxon>
        <taxon>Retaria</taxon>
        <taxon>Foraminifera</taxon>
        <taxon>Monothalamids</taxon>
        <taxon>Reticulomyxidae</taxon>
        <taxon>Reticulomyxa</taxon>
    </lineage>
</organism>
<protein>
    <submittedName>
        <fullName evidence="1">Uncharacterized protein</fullName>
    </submittedName>
</protein>
<sequence length="256" mass="29793">MERIYLRQNWTAPTQATTAATASRRDNSARSHNIYEILSLLQEETKSIAHEEVCELWEELCENHKENKKQKKTEDDSLYQQSMQHFLDYFSNEGKPENCEEVLSYWISETDYSITKDDVTSYLSSYIQSKQSKELSEALLSLTDRSNRITVVRVHFDMVLAQLVSMLGYRDDVLNPILSAMTSLGIAPNVSTFQSMFTQFENDSIFTHIQNLLHSMNQFHLSLKHFCDPNYSQKNQDKPTQLSFTTRHTCTFLLLF</sequence>
<gene>
    <name evidence="1" type="ORF">RFI_16511</name>
</gene>
<evidence type="ECO:0000313" key="2">
    <source>
        <dbReference type="Proteomes" id="UP000023152"/>
    </source>
</evidence>